<accession>A0A0M7AV12</accession>
<keyword evidence="2" id="KW-1185">Reference proteome</keyword>
<organism evidence="1 2">
    <name type="scientific">Roseibium album</name>
    <dbReference type="NCBI Taxonomy" id="311410"/>
    <lineage>
        <taxon>Bacteria</taxon>
        <taxon>Pseudomonadati</taxon>
        <taxon>Pseudomonadota</taxon>
        <taxon>Alphaproteobacteria</taxon>
        <taxon>Hyphomicrobiales</taxon>
        <taxon>Stappiaceae</taxon>
        <taxon>Roseibium</taxon>
    </lineage>
</organism>
<proteinExistence type="predicted"/>
<name>A0A0M7AV12_9HYPH</name>
<dbReference type="Proteomes" id="UP000049983">
    <property type="component" value="Unassembled WGS sequence"/>
</dbReference>
<evidence type="ECO:0000313" key="2">
    <source>
        <dbReference type="Proteomes" id="UP000049983"/>
    </source>
</evidence>
<sequence>MLSPARSYTRLSLDNKAEGIFDTIKARHFPFV</sequence>
<evidence type="ECO:0000313" key="1">
    <source>
        <dbReference type="EMBL" id="CTQ78749.1"/>
    </source>
</evidence>
<protein>
    <submittedName>
        <fullName evidence="1">Uncharacterized protein</fullName>
    </submittedName>
</protein>
<gene>
    <name evidence="1" type="ORF">LA5096_05808</name>
</gene>
<reference evidence="2" key="1">
    <citation type="submission" date="2015-07" db="EMBL/GenBank/DDBJ databases">
        <authorList>
            <person name="Rodrigo-Torres Lidia"/>
            <person name="Arahal R.David."/>
        </authorList>
    </citation>
    <scope>NUCLEOTIDE SEQUENCE [LARGE SCALE GENOMIC DNA]</scope>
    <source>
        <strain evidence="2">CECT 5096</strain>
    </source>
</reference>
<dbReference type="AlphaFoldDB" id="A0A0M7AV12"/>
<dbReference type="STRING" id="311410.LA5095_05233"/>
<dbReference type="EMBL" id="CXWC01000015">
    <property type="protein sequence ID" value="CTQ78749.1"/>
    <property type="molecule type" value="Genomic_DNA"/>
</dbReference>